<feature type="region of interest" description="Disordered" evidence="1">
    <location>
        <begin position="303"/>
        <end position="370"/>
    </location>
</feature>
<accession>A0A8H7AHB9</accession>
<dbReference type="GO" id="GO:0070917">
    <property type="term" value="F:inositol phosphoceramide synthase regulator activity"/>
    <property type="evidence" value="ECO:0007669"/>
    <property type="project" value="InterPro"/>
</dbReference>
<name>A0A8H7AHB9_9EURO</name>
<evidence type="ECO:0000313" key="3">
    <source>
        <dbReference type="EMBL" id="KAF7507081.1"/>
    </source>
</evidence>
<keyword evidence="2" id="KW-1133">Transmembrane helix</keyword>
<reference evidence="3" key="1">
    <citation type="submission" date="2020-02" db="EMBL/GenBank/DDBJ databases">
        <authorList>
            <person name="Palmer J.M."/>
        </authorList>
    </citation>
    <scope>NUCLEOTIDE SEQUENCE</scope>
    <source>
        <strain evidence="3">EPUS1.4</strain>
        <tissue evidence="3">Thallus</tissue>
    </source>
</reference>
<feature type="transmembrane region" description="Helical" evidence="2">
    <location>
        <begin position="196"/>
        <end position="217"/>
    </location>
</feature>
<dbReference type="EMBL" id="JAACFV010000074">
    <property type="protein sequence ID" value="KAF7507081.1"/>
    <property type="molecule type" value="Genomic_DNA"/>
</dbReference>
<evidence type="ECO:0000313" key="4">
    <source>
        <dbReference type="Proteomes" id="UP000606974"/>
    </source>
</evidence>
<evidence type="ECO:0008006" key="5">
    <source>
        <dbReference type="Google" id="ProtNLM"/>
    </source>
</evidence>
<gene>
    <name evidence="3" type="ORF">GJ744_010894</name>
</gene>
<dbReference type="GO" id="GO:0000139">
    <property type="term" value="C:Golgi membrane"/>
    <property type="evidence" value="ECO:0007669"/>
    <property type="project" value="TreeGrafter"/>
</dbReference>
<feature type="compositionally biased region" description="Gly residues" evidence="1">
    <location>
        <begin position="303"/>
        <end position="319"/>
    </location>
</feature>
<dbReference type="Pfam" id="PF08552">
    <property type="entry name" value="Kei1"/>
    <property type="match status" value="1"/>
</dbReference>
<evidence type="ECO:0000256" key="1">
    <source>
        <dbReference type="SAM" id="MobiDB-lite"/>
    </source>
</evidence>
<protein>
    <recommendedName>
        <fullName evidence="5">DUF1753-domain-containing protein</fullName>
    </recommendedName>
</protein>
<comment type="caution">
    <text evidence="3">The sequence shown here is derived from an EMBL/GenBank/DDBJ whole genome shotgun (WGS) entry which is preliminary data.</text>
</comment>
<evidence type="ECO:0000256" key="2">
    <source>
        <dbReference type="SAM" id="Phobius"/>
    </source>
</evidence>
<dbReference type="PANTHER" id="PTHR28077">
    <property type="entry name" value="INOSITOL PHOSPHORYLCERAMIDE SYNTHASE REGULATORY SUBUNIT KEI1"/>
    <property type="match status" value="1"/>
</dbReference>
<keyword evidence="4" id="KW-1185">Reference proteome</keyword>
<dbReference type="AlphaFoldDB" id="A0A8H7AHB9"/>
<dbReference type="GO" id="GO:0006673">
    <property type="term" value="P:inositol phosphoceramide metabolic process"/>
    <property type="evidence" value="ECO:0007669"/>
    <property type="project" value="InterPro"/>
</dbReference>
<feature type="transmembrane region" description="Helical" evidence="2">
    <location>
        <begin position="55"/>
        <end position="75"/>
    </location>
</feature>
<dbReference type="GO" id="GO:0070916">
    <property type="term" value="C:inositol phosphoceramide synthase complex"/>
    <property type="evidence" value="ECO:0007669"/>
    <property type="project" value="TreeGrafter"/>
</dbReference>
<keyword evidence="2" id="KW-0812">Transmembrane</keyword>
<proteinExistence type="predicted"/>
<dbReference type="PANTHER" id="PTHR28077:SF1">
    <property type="entry name" value="INOSITOL PHOSPHORYLCERAMIDE SYNTHASE REGULATORY SUBUNIT KEI1"/>
    <property type="match status" value="1"/>
</dbReference>
<dbReference type="Proteomes" id="UP000606974">
    <property type="component" value="Unassembled WGS sequence"/>
</dbReference>
<keyword evidence="2" id="KW-0472">Membrane</keyword>
<dbReference type="OrthoDB" id="3338076at2759"/>
<dbReference type="InterPro" id="IPR013862">
    <property type="entry name" value="Kei1"/>
</dbReference>
<sequence>MGLTSRLLRLPRPKTFLYTMSLSTGASLITLSLLLNKVSALYGLLALLTGFELNTLQLSMYIYSLLALGLTAYLAPHIRTQSPLHCLALAWFYTLDSIVNAAYTAAFGVTWFLVLAQHHAGRNPGDRGPGAGTMDETSGFTDPEHHVSHVDIDIDNKGDVVAAASPASAPAGTDTSASSSATISHSVLQPESMNSLGVVIALWTIRLYFCVVMLSYARMVLRRHVALSSIKNNSYTAASKDAAMAENPFKETGGWQGRLGRLMVAFPRAYWLGGDGGAVDEEGVIGAGDVRWMEGMGGKFRKGGNGAGAGTGNGNGTAGTEGSSAVESSGPLERERRRRSGTGPPPPSLQVTSPGAHGQKGLSVPLQDLS</sequence>
<feature type="transmembrane region" description="Helical" evidence="2">
    <location>
        <begin position="87"/>
        <end position="114"/>
    </location>
</feature>
<organism evidence="3 4">
    <name type="scientific">Endocarpon pusillum</name>
    <dbReference type="NCBI Taxonomy" id="364733"/>
    <lineage>
        <taxon>Eukaryota</taxon>
        <taxon>Fungi</taxon>
        <taxon>Dikarya</taxon>
        <taxon>Ascomycota</taxon>
        <taxon>Pezizomycotina</taxon>
        <taxon>Eurotiomycetes</taxon>
        <taxon>Chaetothyriomycetidae</taxon>
        <taxon>Verrucariales</taxon>
        <taxon>Verrucariaceae</taxon>
        <taxon>Endocarpon</taxon>
    </lineage>
</organism>